<dbReference type="NCBIfam" id="NF042934">
    <property type="entry name" value="cis_reg_atten"/>
    <property type="match status" value="1"/>
</dbReference>
<reference evidence="1 2" key="1">
    <citation type="submission" date="2024-10" db="EMBL/GenBank/DDBJ databases">
        <title>The Natural Products Discovery Center: Release of the First 8490 Sequenced Strains for Exploring Actinobacteria Biosynthetic Diversity.</title>
        <authorList>
            <person name="Kalkreuter E."/>
            <person name="Kautsar S.A."/>
            <person name="Yang D."/>
            <person name="Bader C.D."/>
            <person name="Teijaro C.N."/>
            <person name="Fluegel L."/>
            <person name="Davis C.M."/>
            <person name="Simpson J.R."/>
            <person name="Lauterbach L."/>
            <person name="Steele A.D."/>
            <person name="Gui C."/>
            <person name="Meng S."/>
            <person name="Li G."/>
            <person name="Viehrig K."/>
            <person name="Ye F."/>
            <person name="Su P."/>
            <person name="Kiefer A.F."/>
            <person name="Nichols A."/>
            <person name="Cepeda A.J."/>
            <person name="Yan W."/>
            <person name="Fan B."/>
            <person name="Jiang Y."/>
            <person name="Adhikari A."/>
            <person name="Zheng C.-J."/>
            <person name="Schuster L."/>
            <person name="Cowan T.M."/>
            <person name="Smanski M.J."/>
            <person name="Chevrette M.G."/>
            <person name="De Carvalho L.P.S."/>
            <person name="Shen B."/>
        </authorList>
    </citation>
    <scope>NUCLEOTIDE SEQUENCE [LARGE SCALE GENOMIC DNA]</scope>
    <source>
        <strain evidence="1 2">NPDC049639</strain>
    </source>
</reference>
<keyword evidence="2" id="KW-1185">Reference proteome</keyword>
<comment type="caution">
    <text evidence="1">The sequence shown here is derived from an EMBL/GenBank/DDBJ whole genome shotgun (WGS) entry which is preliminary data.</text>
</comment>
<sequence length="33" mass="3345">MTPAPKTPPLTKRAYVDLLRTASAACLAGVCAG</sequence>
<organism evidence="1 2">
    <name type="scientific">Spongisporangium articulatum</name>
    <dbReference type="NCBI Taxonomy" id="3362603"/>
    <lineage>
        <taxon>Bacteria</taxon>
        <taxon>Bacillati</taxon>
        <taxon>Actinomycetota</taxon>
        <taxon>Actinomycetes</taxon>
        <taxon>Kineosporiales</taxon>
        <taxon>Kineosporiaceae</taxon>
        <taxon>Spongisporangium</taxon>
    </lineage>
</organism>
<evidence type="ECO:0000313" key="2">
    <source>
        <dbReference type="Proteomes" id="UP001612915"/>
    </source>
</evidence>
<gene>
    <name evidence="1" type="ORF">ACIB24_15470</name>
</gene>
<proteinExistence type="predicted"/>
<dbReference type="EMBL" id="JBITLV010000005">
    <property type="protein sequence ID" value="MFI7588468.1"/>
    <property type="molecule type" value="Genomic_DNA"/>
</dbReference>
<name>A0ABW8AQU4_9ACTN</name>
<dbReference type="InterPro" id="IPR049979">
    <property type="entry name" value="Cys_resp_CS_actino"/>
</dbReference>
<evidence type="ECO:0000313" key="1">
    <source>
        <dbReference type="EMBL" id="MFI7588468.1"/>
    </source>
</evidence>
<dbReference type="Proteomes" id="UP001612915">
    <property type="component" value="Unassembled WGS sequence"/>
</dbReference>
<accession>A0ABW8AQU4</accession>
<dbReference type="RefSeq" id="WP_398282164.1">
    <property type="nucleotide sequence ID" value="NZ_JBITLV010000005.1"/>
</dbReference>
<protein>
    <submittedName>
        <fullName evidence="1">Leader peptide</fullName>
    </submittedName>
</protein>